<feature type="compositionally biased region" description="Low complexity" evidence="1">
    <location>
        <begin position="233"/>
        <end position="246"/>
    </location>
</feature>
<evidence type="ECO:0000313" key="3">
    <source>
        <dbReference type="Proteomes" id="UP000326396"/>
    </source>
</evidence>
<protein>
    <recommendedName>
        <fullName evidence="4">Retrotransposon Copia-like N-terminal domain-containing protein</fullName>
    </recommendedName>
</protein>
<evidence type="ECO:0008006" key="4">
    <source>
        <dbReference type="Google" id="ProtNLM"/>
    </source>
</evidence>
<feature type="compositionally biased region" description="Low complexity" evidence="1">
    <location>
        <begin position="261"/>
        <end position="279"/>
    </location>
</feature>
<dbReference type="OrthoDB" id="1002371at2759"/>
<reference evidence="2 3" key="1">
    <citation type="submission" date="2019-05" db="EMBL/GenBank/DDBJ databases">
        <title>Mikania micrantha, genome provides insights into the molecular mechanism of rapid growth.</title>
        <authorList>
            <person name="Liu B."/>
        </authorList>
    </citation>
    <scope>NUCLEOTIDE SEQUENCE [LARGE SCALE GENOMIC DNA]</scope>
    <source>
        <strain evidence="2">NLD-2019</strain>
        <tissue evidence="2">Leaf</tissue>
    </source>
</reference>
<feature type="compositionally biased region" description="Low complexity" evidence="1">
    <location>
        <begin position="293"/>
        <end position="303"/>
    </location>
</feature>
<comment type="caution">
    <text evidence="2">The sequence shown here is derived from an EMBL/GenBank/DDBJ whole genome shotgun (WGS) entry which is preliminary data.</text>
</comment>
<keyword evidence="3" id="KW-1185">Reference proteome</keyword>
<gene>
    <name evidence="2" type="ORF">E3N88_35882</name>
</gene>
<dbReference type="PANTHER" id="PTHR47481:SF39">
    <property type="entry name" value="TRANSCRIPTION FACTOR INTERACTOR AND REGULATOR CCHC(ZN) FAMILY"/>
    <property type="match status" value="1"/>
</dbReference>
<evidence type="ECO:0000313" key="2">
    <source>
        <dbReference type="EMBL" id="KAD3068002.1"/>
    </source>
</evidence>
<proteinExistence type="predicted"/>
<sequence>MALLQPFSDTAKMSHNSHKFAFKLSSTNYGYWKAIIQPFLITNNLFGYVDGSIPCPSEFLTITASAEQPAPKPPTNPNHSTWISNDAHVRMFLLSTISESAFGHVQNTNTSRDLWLSLERAYAPNTISREFTLKQQLLKIEMKGDETPSAYLERAREYADALANIGEPVKDKDLVLLVIAGLRDEYHSLKGNIVSRQQPPSFNELHALLSDHDFLVRKPPASMPPTQAYSAVTSPTPQQPSSQLSHPTIQALQQLLTQLNISPSQPAPSPQAYYSNRSGNRGRGSRRGRGSYHHSAGNNSRNSHPNRRHPQFPWASTQTTVYGTCNRCGIGHIPSQCVDQDNHDDQWLVLRKTKRK</sequence>
<dbReference type="PANTHER" id="PTHR47481">
    <property type="match status" value="1"/>
</dbReference>
<feature type="region of interest" description="Disordered" evidence="1">
    <location>
        <begin position="261"/>
        <end position="315"/>
    </location>
</feature>
<name>A0A5N6M2I8_9ASTR</name>
<dbReference type="Proteomes" id="UP000326396">
    <property type="component" value="Linkage Group LG7"/>
</dbReference>
<feature type="region of interest" description="Disordered" evidence="1">
    <location>
        <begin position="216"/>
        <end position="246"/>
    </location>
</feature>
<dbReference type="Pfam" id="PF14223">
    <property type="entry name" value="Retrotran_gag_2"/>
    <property type="match status" value="1"/>
</dbReference>
<organism evidence="2 3">
    <name type="scientific">Mikania micrantha</name>
    <name type="common">bitter vine</name>
    <dbReference type="NCBI Taxonomy" id="192012"/>
    <lineage>
        <taxon>Eukaryota</taxon>
        <taxon>Viridiplantae</taxon>
        <taxon>Streptophyta</taxon>
        <taxon>Embryophyta</taxon>
        <taxon>Tracheophyta</taxon>
        <taxon>Spermatophyta</taxon>
        <taxon>Magnoliopsida</taxon>
        <taxon>eudicotyledons</taxon>
        <taxon>Gunneridae</taxon>
        <taxon>Pentapetalae</taxon>
        <taxon>asterids</taxon>
        <taxon>campanulids</taxon>
        <taxon>Asterales</taxon>
        <taxon>Asteraceae</taxon>
        <taxon>Asteroideae</taxon>
        <taxon>Heliantheae alliance</taxon>
        <taxon>Eupatorieae</taxon>
        <taxon>Mikania</taxon>
    </lineage>
</organism>
<accession>A0A5N6M2I8</accession>
<feature type="compositionally biased region" description="Basic residues" evidence="1">
    <location>
        <begin position="283"/>
        <end position="292"/>
    </location>
</feature>
<dbReference type="EMBL" id="SZYD01000017">
    <property type="protein sequence ID" value="KAD3068002.1"/>
    <property type="molecule type" value="Genomic_DNA"/>
</dbReference>
<evidence type="ECO:0000256" key="1">
    <source>
        <dbReference type="SAM" id="MobiDB-lite"/>
    </source>
</evidence>
<dbReference type="AlphaFoldDB" id="A0A5N6M2I8"/>